<evidence type="ECO:0000313" key="3">
    <source>
        <dbReference type="Proteomes" id="UP000236370"/>
    </source>
</evidence>
<sequence>MSTNAQHTRVCGIQSIQSSRLQQLQAGREPGHQQPGHGILWYHDSKTPKATR</sequence>
<dbReference type="EMBL" id="NBAG03000371">
    <property type="protein sequence ID" value="PNI34134.1"/>
    <property type="molecule type" value="Genomic_DNA"/>
</dbReference>
<comment type="caution">
    <text evidence="2">The sequence shown here is derived from an EMBL/GenBank/DDBJ whole genome shotgun (WGS) entry which is preliminary data.</text>
</comment>
<protein>
    <submittedName>
        <fullName evidence="2">SMARCE1 isoform 5</fullName>
    </submittedName>
</protein>
<dbReference type="Proteomes" id="UP000236370">
    <property type="component" value="Unassembled WGS sequence"/>
</dbReference>
<gene>
    <name evidence="2" type="ORF">CK820_G0039112</name>
</gene>
<name>A0A2J8KGI4_PANTR</name>
<feature type="region of interest" description="Disordered" evidence="1">
    <location>
        <begin position="21"/>
        <end position="52"/>
    </location>
</feature>
<evidence type="ECO:0000256" key="1">
    <source>
        <dbReference type="SAM" id="MobiDB-lite"/>
    </source>
</evidence>
<dbReference type="AlphaFoldDB" id="A0A2J8KGI4"/>
<evidence type="ECO:0000313" key="2">
    <source>
        <dbReference type="EMBL" id="PNI34134.1"/>
    </source>
</evidence>
<reference evidence="2 3" key="1">
    <citation type="submission" date="2017-12" db="EMBL/GenBank/DDBJ databases">
        <title>High-resolution comparative analysis of great ape genomes.</title>
        <authorList>
            <person name="Pollen A."/>
            <person name="Hastie A."/>
            <person name="Hormozdiari F."/>
            <person name="Dougherty M."/>
            <person name="Liu R."/>
            <person name="Chaisson M."/>
            <person name="Hoppe E."/>
            <person name="Hill C."/>
            <person name="Pang A."/>
            <person name="Hillier L."/>
            <person name="Baker C."/>
            <person name="Armstrong J."/>
            <person name="Shendure J."/>
            <person name="Paten B."/>
            <person name="Wilson R."/>
            <person name="Chao H."/>
            <person name="Schneider V."/>
            <person name="Ventura M."/>
            <person name="Kronenberg Z."/>
            <person name="Murali S."/>
            <person name="Gordon D."/>
            <person name="Cantsilieris S."/>
            <person name="Munson K."/>
            <person name="Nelson B."/>
            <person name="Raja A."/>
            <person name="Underwood J."/>
            <person name="Diekhans M."/>
            <person name="Fiddes I."/>
            <person name="Haussler D."/>
            <person name="Eichler E."/>
        </authorList>
    </citation>
    <scope>NUCLEOTIDE SEQUENCE [LARGE SCALE GENOMIC DNA]</scope>
    <source>
        <tissue evidence="2">Blood</tissue>
    </source>
</reference>
<proteinExistence type="predicted"/>
<feature type="compositionally biased region" description="Basic and acidic residues" evidence="1">
    <location>
        <begin position="43"/>
        <end position="52"/>
    </location>
</feature>
<organism evidence="2 3">
    <name type="scientific">Pan troglodytes</name>
    <name type="common">Chimpanzee</name>
    <dbReference type="NCBI Taxonomy" id="9598"/>
    <lineage>
        <taxon>Eukaryota</taxon>
        <taxon>Metazoa</taxon>
        <taxon>Chordata</taxon>
        <taxon>Craniata</taxon>
        <taxon>Vertebrata</taxon>
        <taxon>Euteleostomi</taxon>
        <taxon>Mammalia</taxon>
        <taxon>Eutheria</taxon>
        <taxon>Euarchontoglires</taxon>
        <taxon>Primates</taxon>
        <taxon>Haplorrhini</taxon>
        <taxon>Catarrhini</taxon>
        <taxon>Hominidae</taxon>
        <taxon>Pan</taxon>
    </lineage>
</organism>
<accession>A0A2J8KGI4</accession>